<feature type="transmembrane region" description="Helical" evidence="9">
    <location>
        <begin position="20"/>
        <end position="40"/>
    </location>
</feature>
<dbReference type="InterPro" id="IPR011712">
    <property type="entry name" value="Sig_transdc_His_kin_sub3_dim/P"/>
</dbReference>
<comment type="catalytic activity">
    <reaction evidence="1">
        <text>ATP + protein L-histidine = ADP + protein N-phospho-L-histidine.</text>
        <dbReference type="EC" id="2.7.13.3"/>
    </reaction>
</comment>
<keyword evidence="7" id="KW-0067">ATP-binding</keyword>
<dbReference type="GO" id="GO:0005524">
    <property type="term" value="F:ATP binding"/>
    <property type="evidence" value="ECO:0007669"/>
    <property type="project" value="UniProtKB-KW"/>
</dbReference>
<dbReference type="EMBL" id="CP047156">
    <property type="protein sequence ID" value="QHB98906.1"/>
    <property type="molecule type" value="Genomic_DNA"/>
</dbReference>
<keyword evidence="4" id="KW-0808">Transferase</keyword>
<accession>A0A7L4YK35</accession>
<dbReference type="CDD" id="cd16917">
    <property type="entry name" value="HATPase_UhpB-NarQ-NarX-like"/>
    <property type="match status" value="1"/>
</dbReference>
<dbReference type="InterPro" id="IPR036890">
    <property type="entry name" value="HATPase_C_sf"/>
</dbReference>
<dbReference type="GO" id="GO:0000155">
    <property type="term" value="F:phosphorelay sensor kinase activity"/>
    <property type="evidence" value="ECO:0007669"/>
    <property type="project" value="InterPro"/>
</dbReference>
<keyword evidence="5" id="KW-0547">Nucleotide-binding</keyword>
<keyword evidence="9" id="KW-1133">Transmembrane helix</keyword>
<dbReference type="KEGG" id="eke:EK0264_00385"/>
<dbReference type="GO" id="GO:0046983">
    <property type="term" value="F:protein dimerization activity"/>
    <property type="evidence" value="ECO:0007669"/>
    <property type="project" value="InterPro"/>
</dbReference>
<keyword evidence="8" id="KW-0902">Two-component regulatory system</keyword>
<keyword evidence="6 11" id="KW-0418">Kinase</keyword>
<evidence type="ECO:0000313" key="12">
    <source>
        <dbReference type="Proteomes" id="UP000463857"/>
    </source>
</evidence>
<evidence type="ECO:0000256" key="9">
    <source>
        <dbReference type="SAM" id="Phobius"/>
    </source>
</evidence>
<dbReference type="Pfam" id="PF07730">
    <property type="entry name" value="HisKA_3"/>
    <property type="match status" value="1"/>
</dbReference>
<evidence type="ECO:0000256" key="5">
    <source>
        <dbReference type="ARBA" id="ARBA00022741"/>
    </source>
</evidence>
<evidence type="ECO:0000256" key="6">
    <source>
        <dbReference type="ARBA" id="ARBA00022777"/>
    </source>
</evidence>
<dbReference type="Pfam" id="PF02518">
    <property type="entry name" value="HATPase_c"/>
    <property type="match status" value="1"/>
</dbReference>
<dbReference type="InterPro" id="IPR050482">
    <property type="entry name" value="Sensor_HK_TwoCompSys"/>
</dbReference>
<proteinExistence type="predicted"/>
<dbReference type="Gene3D" id="1.20.5.1930">
    <property type="match status" value="1"/>
</dbReference>
<name>A0A7L4YK35_9ACTN</name>
<reference evidence="11 12" key="1">
    <citation type="journal article" date="2018" name="Int. J. Syst. Evol. Microbiol.">
        <title>Epidermidibacterium keratini gen. nov., sp. nov., a member of the family Sporichthyaceae, isolated from keratin epidermis.</title>
        <authorList>
            <person name="Lee D.G."/>
            <person name="Trujillo M.E."/>
            <person name="Kang S."/>
            <person name="Nam J.J."/>
            <person name="Kim Y.J."/>
        </authorList>
    </citation>
    <scope>NUCLEOTIDE SEQUENCE [LARGE SCALE GENOMIC DNA]</scope>
    <source>
        <strain evidence="11 12">EPI-7</strain>
    </source>
</reference>
<dbReference type="Gene3D" id="3.30.565.10">
    <property type="entry name" value="Histidine kinase-like ATPase, C-terminal domain"/>
    <property type="match status" value="1"/>
</dbReference>
<organism evidence="11 12">
    <name type="scientific">Epidermidibacterium keratini</name>
    <dbReference type="NCBI Taxonomy" id="1891644"/>
    <lineage>
        <taxon>Bacteria</taxon>
        <taxon>Bacillati</taxon>
        <taxon>Actinomycetota</taxon>
        <taxon>Actinomycetes</taxon>
        <taxon>Sporichthyales</taxon>
        <taxon>Sporichthyaceae</taxon>
        <taxon>Epidermidibacterium</taxon>
    </lineage>
</organism>
<keyword evidence="3" id="KW-0597">Phosphoprotein</keyword>
<dbReference type="InParanoid" id="A0A7L4YK35"/>
<evidence type="ECO:0000256" key="1">
    <source>
        <dbReference type="ARBA" id="ARBA00000085"/>
    </source>
</evidence>
<feature type="domain" description="Histidine kinase/HSP90-like ATPase" evidence="10">
    <location>
        <begin position="290"/>
        <end position="378"/>
    </location>
</feature>
<feature type="transmembrane region" description="Helical" evidence="9">
    <location>
        <begin position="75"/>
        <end position="108"/>
    </location>
</feature>
<dbReference type="SUPFAM" id="SSF55874">
    <property type="entry name" value="ATPase domain of HSP90 chaperone/DNA topoisomerase II/histidine kinase"/>
    <property type="match status" value="1"/>
</dbReference>
<dbReference type="PANTHER" id="PTHR24421:SF10">
    <property type="entry name" value="NITRATE_NITRITE SENSOR PROTEIN NARQ"/>
    <property type="match status" value="1"/>
</dbReference>
<sequence>MEALHSGGRRTGVRRTARGFVASVVGTLLVPALVIAILTVPLSMTPARAVAGWSARRLAWVEGTSRDARPVGGRLIALLAIESLLGLLSACILALIVMGLVVAGQMFVGAAAGTAVSIFDAEPGAVTWPIVAAYALPGAFLLFLAASGLAGIAWIDRQAWTSLARPGVGELTREVSRLHGTLDDVVAAVDAERRRIERDIHDGVQQRVVALSIILARAERAGDAEERRELSQRARNETQHVLDDLRAVAWRTYPAMLVRDGLPAALEALCGRTETPIRLRLDMPHLNDRAAEAAAYFVISEAVTNVIKHADASRIDIDVTQRGQHLVLSVRDDGRGGAEPTGPGLSGIASRAAARGGHLHVQSPPGGPTTIEAVIPCG</sequence>
<dbReference type="InterPro" id="IPR003594">
    <property type="entry name" value="HATPase_dom"/>
</dbReference>
<keyword evidence="9" id="KW-0472">Membrane</keyword>
<dbReference type="SMART" id="SM00387">
    <property type="entry name" value="HATPase_c"/>
    <property type="match status" value="1"/>
</dbReference>
<evidence type="ECO:0000259" key="10">
    <source>
        <dbReference type="SMART" id="SM00387"/>
    </source>
</evidence>
<dbReference type="AlphaFoldDB" id="A0A7L4YK35"/>
<protein>
    <recommendedName>
        <fullName evidence="2">histidine kinase</fullName>
        <ecNumber evidence="2">2.7.13.3</ecNumber>
    </recommendedName>
</protein>
<dbReference type="OrthoDB" id="5242012at2"/>
<keyword evidence="12" id="KW-1185">Reference proteome</keyword>
<dbReference type="PANTHER" id="PTHR24421">
    <property type="entry name" value="NITRATE/NITRITE SENSOR PROTEIN NARX-RELATED"/>
    <property type="match status" value="1"/>
</dbReference>
<keyword evidence="9" id="KW-0812">Transmembrane</keyword>
<dbReference type="Proteomes" id="UP000463857">
    <property type="component" value="Chromosome"/>
</dbReference>
<feature type="transmembrane region" description="Helical" evidence="9">
    <location>
        <begin position="128"/>
        <end position="155"/>
    </location>
</feature>
<dbReference type="GO" id="GO:0016020">
    <property type="term" value="C:membrane"/>
    <property type="evidence" value="ECO:0007669"/>
    <property type="project" value="InterPro"/>
</dbReference>
<gene>
    <name evidence="11" type="ORF">EK0264_00385</name>
</gene>
<dbReference type="EC" id="2.7.13.3" evidence="2"/>
<evidence type="ECO:0000256" key="7">
    <source>
        <dbReference type="ARBA" id="ARBA00022840"/>
    </source>
</evidence>
<evidence type="ECO:0000256" key="2">
    <source>
        <dbReference type="ARBA" id="ARBA00012438"/>
    </source>
</evidence>
<evidence type="ECO:0000256" key="4">
    <source>
        <dbReference type="ARBA" id="ARBA00022679"/>
    </source>
</evidence>
<evidence type="ECO:0000256" key="8">
    <source>
        <dbReference type="ARBA" id="ARBA00023012"/>
    </source>
</evidence>
<evidence type="ECO:0000313" key="11">
    <source>
        <dbReference type="EMBL" id="QHB98906.1"/>
    </source>
</evidence>
<evidence type="ECO:0000256" key="3">
    <source>
        <dbReference type="ARBA" id="ARBA00022553"/>
    </source>
</evidence>
<dbReference type="RefSeq" id="WP_159541864.1">
    <property type="nucleotide sequence ID" value="NZ_CP047156.1"/>
</dbReference>